<evidence type="ECO:0000313" key="3">
    <source>
        <dbReference type="Proteomes" id="UP000234412"/>
    </source>
</evidence>
<accession>A0A2N5AHD4</accession>
<reference evidence="3 4" key="1">
    <citation type="submission" date="2017-11" db="EMBL/GenBank/DDBJ databases">
        <authorList>
            <person name="Han C.G."/>
        </authorList>
    </citation>
    <scope>NUCLEOTIDE SEQUENCE [LARGE SCALE GENOMIC DNA]</scope>
    <source>
        <strain evidence="2 4">A5</strain>
        <strain evidence="1 3">A8</strain>
    </source>
</reference>
<dbReference type="RefSeq" id="WP_032738853.1">
    <property type="nucleotide sequence ID" value="NZ_BIHQ01000006.1"/>
</dbReference>
<dbReference type="Proteomes" id="UP000234473">
    <property type="component" value="Unassembled WGS sequence"/>
</dbReference>
<sequence>MLDLESIYKNVSVEDVLLYFSPITPYPSIDRMYVRYNFDAVANGELLRTHERLFKEGKLKHTGQPLPDKGPNWREPEFVKEKRYGVK</sequence>
<protein>
    <submittedName>
        <fullName evidence="2">Immunity protein</fullName>
    </submittedName>
</protein>
<evidence type="ECO:0000313" key="1">
    <source>
        <dbReference type="EMBL" id="PLM92942.1"/>
    </source>
</evidence>
<dbReference type="Proteomes" id="UP000234412">
    <property type="component" value="Unassembled WGS sequence"/>
</dbReference>
<proteinExistence type="predicted"/>
<gene>
    <name evidence="2" type="ORF">CWM98_12115</name>
    <name evidence="1" type="ORF">CWN47_19960</name>
</gene>
<evidence type="ECO:0000313" key="2">
    <source>
        <dbReference type="EMBL" id="PLP45679.1"/>
    </source>
</evidence>
<evidence type="ECO:0000313" key="4">
    <source>
        <dbReference type="Proteomes" id="UP000234473"/>
    </source>
</evidence>
<comment type="caution">
    <text evidence="2">The sequence shown here is derived from an EMBL/GenBank/DDBJ whole genome shotgun (WGS) entry which is preliminary data.</text>
</comment>
<dbReference type="EMBL" id="PICB01000535">
    <property type="protein sequence ID" value="PLP45679.1"/>
    <property type="molecule type" value="Genomic_DNA"/>
</dbReference>
<dbReference type="AlphaFoldDB" id="A0A2N5AHD4"/>
<name>A0A2N5AHD4_KLEVA</name>
<dbReference type="EMBL" id="PIDP01000778">
    <property type="protein sequence ID" value="PLM92942.1"/>
    <property type="molecule type" value="Genomic_DNA"/>
</dbReference>
<organism evidence="2 4">
    <name type="scientific">Klebsiella variicola</name>
    <dbReference type="NCBI Taxonomy" id="244366"/>
    <lineage>
        <taxon>Bacteria</taxon>
        <taxon>Pseudomonadati</taxon>
        <taxon>Pseudomonadota</taxon>
        <taxon>Gammaproteobacteria</taxon>
        <taxon>Enterobacterales</taxon>
        <taxon>Enterobacteriaceae</taxon>
        <taxon>Klebsiella/Raoultella group</taxon>
        <taxon>Klebsiella</taxon>
        <taxon>Klebsiella pneumoniae complex</taxon>
    </lineage>
</organism>
<reference evidence="3 4" key="2">
    <citation type="submission" date="2018-01" db="EMBL/GenBank/DDBJ databases">
        <title>Genomic study of Klebsiella pneumoniae.</title>
        <authorList>
            <person name="Yang Y."/>
            <person name="Bicalho R."/>
        </authorList>
    </citation>
    <scope>NUCLEOTIDE SEQUENCE [LARGE SCALE GENOMIC DNA]</scope>
    <source>
        <strain evidence="2 4">A5</strain>
        <strain evidence="1 3">A8</strain>
    </source>
</reference>